<protein>
    <recommendedName>
        <fullName evidence="1">DUF6314 domain-containing protein</fullName>
    </recommendedName>
</protein>
<proteinExistence type="predicted"/>
<dbReference type="EMBL" id="NAFL01000248">
    <property type="protein sequence ID" value="OSJ32528.1"/>
    <property type="molecule type" value="Genomic_DNA"/>
</dbReference>
<dbReference type="RefSeq" id="WP_085401142.1">
    <property type="nucleotide sequence ID" value="NZ_NAFL01000248.1"/>
</dbReference>
<name>A0A1Y2JQ14_BRAJP</name>
<organism evidence="2 3">
    <name type="scientific">Bradyrhizobium japonicum</name>
    <dbReference type="NCBI Taxonomy" id="375"/>
    <lineage>
        <taxon>Bacteria</taxon>
        <taxon>Pseudomonadati</taxon>
        <taxon>Pseudomonadota</taxon>
        <taxon>Alphaproteobacteria</taxon>
        <taxon>Hyphomicrobiales</taxon>
        <taxon>Nitrobacteraceae</taxon>
        <taxon>Bradyrhizobium</taxon>
    </lineage>
</organism>
<gene>
    <name evidence="2" type="ORF">BSZ19_18410</name>
</gene>
<reference evidence="2 3" key="1">
    <citation type="submission" date="2017-03" db="EMBL/GenBank/DDBJ databases">
        <title>Whole genome sequences of fourteen strains of Bradyrhizobium canariense and one strain of Bradyrhizobium japonicum isolated from Lupinus (Papilionoideae: Genisteae) species in Algeria.</title>
        <authorList>
            <person name="Crovadore J."/>
            <person name="Chekireb D."/>
            <person name="Brachmann A."/>
            <person name="Chablais R."/>
            <person name="Cochard B."/>
            <person name="Lefort F."/>
        </authorList>
    </citation>
    <scope>NUCLEOTIDE SEQUENCE [LARGE SCALE GENOMIC DNA]</scope>
    <source>
        <strain evidence="2 3">UBMA197</strain>
    </source>
</reference>
<evidence type="ECO:0000313" key="3">
    <source>
        <dbReference type="Proteomes" id="UP000193335"/>
    </source>
</evidence>
<dbReference type="Pfam" id="PF19834">
    <property type="entry name" value="DUF6314"/>
    <property type="match status" value="1"/>
</dbReference>
<dbReference type="InterPro" id="IPR045632">
    <property type="entry name" value="DUF6314"/>
</dbReference>
<evidence type="ECO:0000313" key="2">
    <source>
        <dbReference type="EMBL" id="OSJ32528.1"/>
    </source>
</evidence>
<sequence length="149" mass="16917">MIVDQWGNTSELPGKLVGNWSIDRVIEGQGTLRGLATFSRLDEDSLAYREQGNLRLPNDTELQTEREYIFKKRDGGFDVFFKENPPRLFHAIVLSPHVGGGVTGDGRHLCNFDYYRSSYSFLPDGSIVIRHVVSGPRKDYKMTTAYSRV</sequence>
<feature type="domain" description="DUF6314" evidence="1">
    <location>
        <begin position="16"/>
        <end position="148"/>
    </location>
</feature>
<comment type="caution">
    <text evidence="2">The sequence shown here is derived from an EMBL/GenBank/DDBJ whole genome shotgun (WGS) entry which is preliminary data.</text>
</comment>
<dbReference type="AlphaFoldDB" id="A0A1Y2JQ14"/>
<dbReference type="Proteomes" id="UP000193335">
    <property type="component" value="Unassembled WGS sequence"/>
</dbReference>
<accession>A0A1Y2JQ14</accession>
<evidence type="ECO:0000259" key="1">
    <source>
        <dbReference type="Pfam" id="PF19834"/>
    </source>
</evidence>